<dbReference type="Pfam" id="PF08241">
    <property type="entry name" value="Methyltransf_11"/>
    <property type="match status" value="1"/>
</dbReference>
<dbReference type="Gene3D" id="3.40.50.150">
    <property type="entry name" value="Vaccinia Virus protein VP39"/>
    <property type="match status" value="1"/>
</dbReference>
<name>X1I6C1_9ZZZZ</name>
<evidence type="ECO:0000259" key="1">
    <source>
        <dbReference type="Pfam" id="PF08241"/>
    </source>
</evidence>
<dbReference type="AlphaFoldDB" id="X1I6C1"/>
<dbReference type="InterPro" id="IPR013216">
    <property type="entry name" value="Methyltransf_11"/>
</dbReference>
<gene>
    <name evidence="2" type="ORF">S03H2_64204</name>
</gene>
<feature type="domain" description="Methyltransferase type 11" evidence="1">
    <location>
        <begin position="7"/>
        <end position="55"/>
    </location>
</feature>
<organism evidence="2">
    <name type="scientific">marine sediment metagenome</name>
    <dbReference type="NCBI Taxonomy" id="412755"/>
    <lineage>
        <taxon>unclassified sequences</taxon>
        <taxon>metagenomes</taxon>
        <taxon>ecological metagenomes</taxon>
    </lineage>
</organism>
<dbReference type="InterPro" id="IPR029063">
    <property type="entry name" value="SAM-dependent_MTases_sf"/>
</dbReference>
<reference evidence="2" key="1">
    <citation type="journal article" date="2014" name="Front. Microbiol.">
        <title>High frequency of phylogenetically diverse reductive dehalogenase-homologous genes in deep subseafloor sedimentary metagenomes.</title>
        <authorList>
            <person name="Kawai M."/>
            <person name="Futagami T."/>
            <person name="Toyoda A."/>
            <person name="Takaki Y."/>
            <person name="Nishi S."/>
            <person name="Hori S."/>
            <person name="Arai W."/>
            <person name="Tsubouchi T."/>
            <person name="Morono Y."/>
            <person name="Uchiyama I."/>
            <person name="Ito T."/>
            <person name="Fujiyama A."/>
            <person name="Inagaki F."/>
            <person name="Takami H."/>
        </authorList>
    </citation>
    <scope>NUCLEOTIDE SEQUENCE</scope>
    <source>
        <strain evidence="2">Expedition CK06-06</strain>
    </source>
</reference>
<comment type="caution">
    <text evidence="2">The sequence shown here is derived from an EMBL/GenBank/DDBJ whole genome shotgun (WGS) entry which is preliminary data.</text>
</comment>
<accession>X1I6C1</accession>
<feature type="non-terminal residue" evidence="2">
    <location>
        <position position="1"/>
    </location>
</feature>
<evidence type="ECO:0000313" key="2">
    <source>
        <dbReference type="EMBL" id="GAH77252.1"/>
    </source>
</evidence>
<feature type="non-terminal residue" evidence="2">
    <location>
        <position position="219"/>
    </location>
</feature>
<proteinExistence type="predicted"/>
<sequence>INEFPLPNFICADAHHLPFNDNSFDSVVIGELLEHVTNPVQVLKQATRVSRKKVIFTVPNEFAWPVQLKPLMPLEARLKETGLTKEEQFKRDNPTCTKINDLSQAWHRRYYDRGMLQSQLNLIGLPYEVEELNYGGWSFWVGEIRKAPVIERAIRIKEVASSMEWTDYQFLTEPTAFLITKQLYQIEQAIGRDVADSLHTTRRFEYPWVYINLQPFHQG</sequence>
<dbReference type="GO" id="GO:0008757">
    <property type="term" value="F:S-adenosylmethionine-dependent methyltransferase activity"/>
    <property type="evidence" value="ECO:0007669"/>
    <property type="project" value="InterPro"/>
</dbReference>
<protein>
    <recommendedName>
        <fullName evidence="1">Methyltransferase type 11 domain-containing protein</fullName>
    </recommendedName>
</protein>
<dbReference type="SUPFAM" id="SSF53335">
    <property type="entry name" value="S-adenosyl-L-methionine-dependent methyltransferases"/>
    <property type="match status" value="1"/>
</dbReference>
<dbReference type="EMBL" id="BARU01041680">
    <property type="protein sequence ID" value="GAH77252.1"/>
    <property type="molecule type" value="Genomic_DNA"/>
</dbReference>